<dbReference type="EMBL" id="SRLO01013679">
    <property type="protein sequence ID" value="TNN25020.1"/>
    <property type="molecule type" value="Genomic_DNA"/>
</dbReference>
<protein>
    <submittedName>
        <fullName evidence="2">Uncharacterized protein</fullName>
    </submittedName>
</protein>
<evidence type="ECO:0000256" key="1">
    <source>
        <dbReference type="SAM" id="MobiDB-lite"/>
    </source>
</evidence>
<dbReference type="AlphaFoldDB" id="A0A4Z2E8X3"/>
<keyword evidence="3" id="KW-1185">Reference proteome</keyword>
<sequence>MRLSVNISREKTTNERSRNHKDLPTSEVNLISNPSVREAREHGANGLHNKEAAAATLAISAEPRGGTRSRKRYTWTRRLQRSLSPAHSVTHSPTCSSTCPASKEVSCPGGP</sequence>
<comment type="caution">
    <text evidence="2">The sequence shown here is derived from an EMBL/GenBank/DDBJ whole genome shotgun (WGS) entry which is preliminary data.</text>
</comment>
<feature type="compositionally biased region" description="Basic residues" evidence="1">
    <location>
        <begin position="67"/>
        <end position="80"/>
    </location>
</feature>
<reference evidence="2 3" key="1">
    <citation type="submission" date="2019-03" db="EMBL/GenBank/DDBJ databases">
        <title>First draft genome of Liparis tanakae, snailfish: a comprehensive survey of snailfish specific genes.</title>
        <authorList>
            <person name="Kim W."/>
            <person name="Song I."/>
            <person name="Jeong J.-H."/>
            <person name="Kim D."/>
            <person name="Kim S."/>
            <person name="Ryu S."/>
            <person name="Song J.Y."/>
            <person name="Lee S.K."/>
        </authorList>
    </citation>
    <scope>NUCLEOTIDE SEQUENCE [LARGE SCALE GENOMIC DNA]</scope>
    <source>
        <tissue evidence="2">Muscle</tissue>
    </source>
</reference>
<feature type="region of interest" description="Disordered" evidence="1">
    <location>
        <begin position="1"/>
        <end position="33"/>
    </location>
</feature>
<accession>A0A4Z2E8X3</accession>
<dbReference type="Proteomes" id="UP000314294">
    <property type="component" value="Unassembled WGS sequence"/>
</dbReference>
<feature type="compositionally biased region" description="Polar residues" evidence="1">
    <location>
        <begin position="81"/>
        <end position="100"/>
    </location>
</feature>
<organism evidence="2 3">
    <name type="scientific">Liparis tanakae</name>
    <name type="common">Tanaka's snailfish</name>
    <dbReference type="NCBI Taxonomy" id="230148"/>
    <lineage>
        <taxon>Eukaryota</taxon>
        <taxon>Metazoa</taxon>
        <taxon>Chordata</taxon>
        <taxon>Craniata</taxon>
        <taxon>Vertebrata</taxon>
        <taxon>Euteleostomi</taxon>
        <taxon>Actinopterygii</taxon>
        <taxon>Neopterygii</taxon>
        <taxon>Teleostei</taxon>
        <taxon>Neoteleostei</taxon>
        <taxon>Acanthomorphata</taxon>
        <taxon>Eupercaria</taxon>
        <taxon>Perciformes</taxon>
        <taxon>Cottioidei</taxon>
        <taxon>Cottales</taxon>
        <taxon>Liparidae</taxon>
        <taxon>Liparis</taxon>
    </lineage>
</organism>
<feature type="region of interest" description="Disordered" evidence="1">
    <location>
        <begin position="55"/>
        <end position="111"/>
    </location>
</feature>
<name>A0A4Z2E8X3_9TELE</name>
<evidence type="ECO:0000313" key="3">
    <source>
        <dbReference type="Proteomes" id="UP000314294"/>
    </source>
</evidence>
<proteinExistence type="predicted"/>
<gene>
    <name evidence="2" type="ORF">EYF80_064853</name>
</gene>
<feature type="compositionally biased region" description="Basic and acidic residues" evidence="1">
    <location>
        <begin position="8"/>
        <end position="24"/>
    </location>
</feature>
<evidence type="ECO:0000313" key="2">
    <source>
        <dbReference type="EMBL" id="TNN25020.1"/>
    </source>
</evidence>